<dbReference type="InterPro" id="IPR002686">
    <property type="entry name" value="Transposase_17"/>
</dbReference>
<dbReference type="GO" id="GO:0003677">
    <property type="term" value="F:DNA binding"/>
    <property type="evidence" value="ECO:0007669"/>
    <property type="project" value="InterPro"/>
</dbReference>
<proteinExistence type="predicted"/>
<dbReference type="RefSeq" id="WP_073300581.1">
    <property type="nucleotide sequence ID" value="NZ_FRBM01000013.1"/>
</dbReference>
<protein>
    <recommendedName>
        <fullName evidence="1">Transposase IS200-like domain-containing protein</fullName>
    </recommendedName>
</protein>
<sequence length="192" mass="23356">MINTESFEFESVYHIFSHVNGRELIFREETNYHFFLKQLNKYILPIADIYAYCLLPNHFHLLLRFKSFNEVGTEDEHQYLMKNFGDFLNSYAKAYNKKYDRKGALFLNTIKRKRVNDEKYLLKVVHYIHNNPVHHGFVDNIENWKYSSYQSFLSLEKESKLDRKTILDYFETIKDFMGYHHSNVEYDYLDLE</sequence>
<dbReference type="GO" id="GO:0004803">
    <property type="term" value="F:transposase activity"/>
    <property type="evidence" value="ECO:0007669"/>
    <property type="project" value="InterPro"/>
</dbReference>
<dbReference type="PANTHER" id="PTHR34322:SF2">
    <property type="entry name" value="TRANSPOSASE IS200-LIKE DOMAIN-CONTAINING PROTEIN"/>
    <property type="match status" value="1"/>
</dbReference>
<organism evidence="2 3">
    <name type="scientific">Chryseobacterium contaminans</name>
    <dbReference type="NCBI Taxonomy" id="1423959"/>
    <lineage>
        <taxon>Bacteria</taxon>
        <taxon>Pseudomonadati</taxon>
        <taxon>Bacteroidota</taxon>
        <taxon>Flavobacteriia</taxon>
        <taxon>Flavobacteriales</taxon>
        <taxon>Weeksellaceae</taxon>
        <taxon>Chryseobacterium group</taxon>
        <taxon>Chryseobacterium</taxon>
    </lineage>
</organism>
<dbReference type="STRING" id="1423959.SAMN05444407_11362"/>
<dbReference type="Gene3D" id="3.30.70.1290">
    <property type="entry name" value="Transposase IS200-like"/>
    <property type="match status" value="1"/>
</dbReference>
<gene>
    <name evidence="2" type="ORF">SAMN05444407_11362</name>
</gene>
<dbReference type="EMBL" id="FRBM01000013">
    <property type="protein sequence ID" value="SHM34315.1"/>
    <property type="molecule type" value="Genomic_DNA"/>
</dbReference>
<evidence type="ECO:0000313" key="3">
    <source>
        <dbReference type="Proteomes" id="UP000184069"/>
    </source>
</evidence>
<feature type="domain" description="Transposase IS200-like" evidence="1">
    <location>
        <begin position="8"/>
        <end position="131"/>
    </location>
</feature>
<evidence type="ECO:0000313" key="2">
    <source>
        <dbReference type="EMBL" id="SHM34315.1"/>
    </source>
</evidence>
<dbReference type="PANTHER" id="PTHR34322">
    <property type="entry name" value="TRANSPOSASE, Y1_TNP DOMAIN-CONTAINING"/>
    <property type="match status" value="1"/>
</dbReference>
<name>A0A1M7I0R7_9FLAO</name>
<dbReference type="Proteomes" id="UP000184069">
    <property type="component" value="Unassembled WGS sequence"/>
</dbReference>
<dbReference type="SMART" id="SM01321">
    <property type="entry name" value="Y1_Tnp"/>
    <property type="match status" value="1"/>
</dbReference>
<dbReference type="GO" id="GO:0006313">
    <property type="term" value="P:DNA transposition"/>
    <property type="evidence" value="ECO:0007669"/>
    <property type="project" value="InterPro"/>
</dbReference>
<dbReference type="AlphaFoldDB" id="A0A1M7I0R7"/>
<accession>A0A1M7I0R7</accession>
<evidence type="ECO:0000259" key="1">
    <source>
        <dbReference type="SMART" id="SM01321"/>
    </source>
</evidence>
<dbReference type="InterPro" id="IPR036515">
    <property type="entry name" value="Transposase_17_sf"/>
</dbReference>
<dbReference type="SUPFAM" id="SSF143422">
    <property type="entry name" value="Transposase IS200-like"/>
    <property type="match status" value="1"/>
</dbReference>
<reference evidence="2 3" key="1">
    <citation type="submission" date="2016-11" db="EMBL/GenBank/DDBJ databases">
        <authorList>
            <person name="Jaros S."/>
            <person name="Januszkiewicz K."/>
            <person name="Wedrychowicz H."/>
        </authorList>
    </citation>
    <scope>NUCLEOTIDE SEQUENCE [LARGE SCALE GENOMIC DNA]</scope>
    <source>
        <strain evidence="2 3">DSM 27621</strain>
    </source>
</reference>